<protein>
    <recommendedName>
        <fullName evidence="3">Alpha-galactosidase NEW3 domain-containing protein</fullName>
    </recommendedName>
</protein>
<evidence type="ECO:0008006" key="3">
    <source>
        <dbReference type="Google" id="ProtNLM"/>
    </source>
</evidence>
<dbReference type="AlphaFoldDB" id="A0A7D5XFJ8"/>
<dbReference type="KEGG" id="flt:Sv326_1038"/>
<name>A0A7D5XFJ8_FERL1</name>
<gene>
    <name evidence="1" type="ORF">Sv326_1038</name>
</gene>
<accession>A0A7D5XFJ8</accession>
<proteinExistence type="predicted"/>
<organism evidence="1 2">
    <name type="scientific">Fermentimicrarchaeum limneticum</name>
    <dbReference type="NCBI Taxonomy" id="2795018"/>
    <lineage>
        <taxon>Archaea</taxon>
        <taxon>Candidatus Micrarchaeota</taxon>
        <taxon>Candidatus Fermentimicrarchaeales</taxon>
        <taxon>Candidatus Fermentimicrarchaeaceae</taxon>
        <taxon>Candidatus Fermentimicrarchaeum</taxon>
    </lineage>
</organism>
<evidence type="ECO:0000313" key="2">
    <source>
        <dbReference type="Proteomes" id="UP000510821"/>
    </source>
</evidence>
<sequence>MKLLDIFGKKDVGEELTKKIPYGMKLSFHPYRLNANKMESVMLIIELKNLKEEVLLTSVVVQLPKNLGFDQTALSNAREIRLGELRPGEEKVVKVEVWGNPRTDAGEYPVDVTAICHYRNYGYMLNAEKKNVVLRAV</sequence>
<dbReference type="EMBL" id="CP058998">
    <property type="protein sequence ID" value="QLJ53213.1"/>
    <property type="molecule type" value="Genomic_DNA"/>
</dbReference>
<dbReference type="Proteomes" id="UP000510821">
    <property type="component" value="Chromosome"/>
</dbReference>
<reference evidence="2" key="1">
    <citation type="submission" date="2020-07" db="EMBL/GenBank/DDBJ databases">
        <title>Metabolic diversity and evolutionary history of the archaeal phylum ###Micrarchaeota### uncovered from a freshwater lake metagenome.</title>
        <authorList>
            <person name="Kadnikov V.V."/>
            <person name="Savvichev A.S."/>
            <person name="Mardanov A.V."/>
            <person name="Beletsky A.V."/>
            <person name="Chupakov A.V."/>
            <person name="Kokryatskaya N.M."/>
            <person name="Pimenov N.V."/>
            <person name="Ravin N.V."/>
        </authorList>
    </citation>
    <scope>NUCLEOTIDE SEQUENCE [LARGE SCALE GENOMIC DNA]</scope>
</reference>
<evidence type="ECO:0000313" key="1">
    <source>
        <dbReference type="EMBL" id="QLJ53213.1"/>
    </source>
</evidence>